<dbReference type="InterPro" id="IPR002130">
    <property type="entry name" value="Cyclophilin-type_PPIase_dom"/>
</dbReference>
<dbReference type="InterPro" id="IPR029000">
    <property type="entry name" value="Cyclophilin-like_dom_sf"/>
</dbReference>
<dbReference type="Gene3D" id="2.40.100.10">
    <property type="entry name" value="Cyclophilin-like"/>
    <property type="match status" value="2"/>
</dbReference>
<dbReference type="PANTHER" id="PTHR45625:SF4">
    <property type="entry name" value="PEPTIDYLPROLYL ISOMERASE DOMAIN AND WD REPEAT-CONTAINING PROTEIN 1"/>
    <property type="match status" value="1"/>
</dbReference>
<dbReference type="PROSITE" id="PS51257">
    <property type="entry name" value="PROKAR_LIPOPROTEIN"/>
    <property type="match status" value="1"/>
</dbReference>
<dbReference type="EMBL" id="JBEXAE010000006">
    <property type="protein sequence ID" value="MET6991586.1"/>
    <property type="molecule type" value="Genomic_DNA"/>
</dbReference>
<evidence type="ECO:0000256" key="2">
    <source>
        <dbReference type="ARBA" id="ARBA00013194"/>
    </source>
</evidence>
<organism evidence="6 7">
    <name type="scientific">Sediminicola arcticus</name>
    <dbReference type="NCBI Taxonomy" id="1574308"/>
    <lineage>
        <taxon>Bacteria</taxon>
        <taxon>Pseudomonadati</taxon>
        <taxon>Bacteroidota</taxon>
        <taxon>Flavobacteriia</taxon>
        <taxon>Flavobacteriales</taxon>
        <taxon>Flavobacteriaceae</taxon>
        <taxon>Sediminicola</taxon>
    </lineage>
</organism>
<proteinExistence type="inferred from homology"/>
<evidence type="ECO:0000259" key="5">
    <source>
        <dbReference type="PROSITE" id="PS50072"/>
    </source>
</evidence>
<name>A0ABV2SWQ4_9FLAO</name>
<feature type="domain" description="PPIase cyclophilin-type" evidence="5">
    <location>
        <begin position="41"/>
        <end position="276"/>
    </location>
</feature>
<dbReference type="PROSITE" id="PS00170">
    <property type="entry name" value="CSA_PPIASE_1"/>
    <property type="match status" value="1"/>
</dbReference>
<comment type="caution">
    <text evidence="6">The sequence shown here is derived from an EMBL/GenBank/DDBJ whole genome shotgun (WGS) entry which is preliminary data.</text>
</comment>
<dbReference type="CDD" id="cd00317">
    <property type="entry name" value="cyclophilin"/>
    <property type="match status" value="1"/>
</dbReference>
<evidence type="ECO:0000313" key="6">
    <source>
        <dbReference type="EMBL" id="MET6991586.1"/>
    </source>
</evidence>
<dbReference type="PROSITE" id="PS50072">
    <property type="entry name" value="CSA_PPIASE_2"/>
    <property type="match status" value="1"/>
</dbReference>
<dbReference type="InterPro" id="IPR020892">
    <property type="entry name" value="Cyclophilin-type_PPIase_CS"/>
</dbReference>
<evidence type="ECO:0000256" key="4">
    <source>
        <dbReference type="ARBA" id="ARBA00023235"/>
    </source>
</evidence>
<dbReference type="Proteomes" id="UP001549799">
    <property type="component" value="Unassembled WGS sequence"/>
</dbReference>
<dbReference type="InterPro" id="IPR044666">
    <property type="entry name" value="Cyclophilin_A-like"/>
</dbReference>
<keyword evidence="3" id="KW-0697">Rotamase</keyword>
<dbReference type="EC" id="5.2.1.8" evidence="2"/>
<evidence type="ECO:0000256" key="1">
    <source>
        <dbReference type="ARBA" id="ARBA00007365"/>
    </source>
</evidence>
<dbReference type="SUPFAM" id="SSF50891">
    <property type="entry name" value="Cyclophilin-like"/>
    <property type="match status" value="1"/>
</dbReference>
<keyword evidence="4 6" id="KW-0413">Isomerase</keyword>
<gene>
    <name evidence="6" type="ORF">ABXZ36_13115</name>
</gene>
<sequence length="278" mass="31398">MKSILKFSLSVLIILLFLGCKQEPKSLNSEQENRKKIEMVTNYGTMIIELYNETPLHRDNFTNLVNNNAYDSLLFHRVINEFMIQGGDPDSRKAQPNDELGNGAVPYVVNAEFNKDLFHKKGALAAARDGNPKRASSGMQFYIVQGKVSNDSLLTIAETRINGWLAEYYFKKDPINKPLVNSLEKAMENENSKQYTLLNDSITKMAKDYGNFERYTIPESHRQAYKTIGGTPHLDQNYTVFGEVIKGLEVLDSIASVPTVTSDRPAVDVRIHSVRSLQ</sequence>
<dbReference type="Pfam" id="PF00160">
    <property type="entry name" value="Pro_isomerase"/>
    <property type="match status" value="2"/>
</dbReference>
<accession>A0ABV2SWQ4</accession>
<evidence type="ECO:0000256" key="3">
    <source>
        <dbReference type="ARBA" id="ARBA00023110"/>
    </source>
</evidence>
<reference evidence="6 7" key="1">
    <citation type="submission" date="2024-07" db="EMBL/GenBank/DDBJ databases">
        <title>The genome sequence of type strain Sediminicola arcticus GDMCC 1.2805.</title>
        <authorList>
            <person name="Liu Y."/>
        </authorList>
    </citation>
    <scope>NUCLEOTIDE SEQUENCE [LARGE SCALE GENOMIC DNA]</scope>
    <source>
        <strain evidence="6 7">GDMCC 1.2805</strain>
    </source>
</reference>
<dbReference type="GO" id="GO:0003755">
    <property type="term" value="F:peptidyl-prolyl cis-trans isomerase activity"/>
    <property type="evidence" value="ECO:0007669"/>
    <property type="project" value="UniProtKB-EC"/>
</dbReference>
<comment type="similarity">
    <text evidence="1">Belongs to the cyclophilin-type PPIase family.</text>
</comment>
<dbReference type="RefSeq" id="WP_354616131.1">
    <property type="nucleotide sequence ID" value="NZ_JBEXAE010000006.1"/>
</dbReference>
<protein>
    <recommendedName>
        <fullName evidence="2">peptidylprolyl isomerase</fullName>
        <ecNumber evidence="2">5.2.1.8</ecNumber>
    </recommendedName>
</protein>
<dbReference type="PANTHER" id="PTHR45625">
    <property type="entry name" value="PEPTIDYL-PROLYL CIS-TRANS ISOMERASE-RELATED"/>
    <property type="match status" value="1"/>
</dbReference>
<evidence type="ECO:0000313" key="7">
    <source>
        <dbReference type="Proteomes" id="UP001549799"/>
    </source>
</evidence>
<keyword evidence="7" id="KW-1185">Reference proteome</keyword>